<evidence type="ECO:0000256" key="5">
    <source>
        <dbReference type="SAM" id="MobiDB-lite"/>
    </source>
</evidence>
<feature type="domain" description="PIN" evidence="6">
    <location>
        <begin position="84"/>
        <end position="181"/>
    </location>
</feature>
<feature type="compositionally biased region" description="Low complexity" evidence="5">
    <location>
        <begin position="29"/>
        <end position="38"/>
    </location>
</feature>
<keyword evidence="1" id="KW-0540">Nuclease</keyword>
<dbReference type="InterPro" id="IPR002716">
    <property type="entry name" value="PIN_dom"/>
</dbReference>
<name>A0ABY7PEC2_9ACTN</name>
<evidence type="ECO:0000256" key="2">
    <source>
        <dbReference type="ARBA" id="ARBA00022723"/>
    </source>
</evidence>
<evidence type="ECO:0000313" key="7">
    <source>
        <dbReference type="EMBL" id="WBO68956.1"/>
    </source>
</evidence>
<dbReference type="Proteomes" id="UP001212326">
    <property type="component" value="Chromosome"/>
</dbReference>
<organism evidence="7 8">
    <name type="scientific">Streptomyces camelliae</name>
    <dbReference type="NCBI Taxonomy" id="3004093"/>
    <lineage>
        <taxon>Bacteria</taxon>
        <taxon>Bacillati</taxon>
        <taxon>Actinomycetota</taxon>
        <taxon>Actinomycetes</taxon>
        <taxon>Kitasatosporales</taxon>
        <taxon>Streptomycetaceae</taxon>
        <taxon>Streptomyces</taxon>
    </lineage>
</organism>
<proteinExistence type="predicted"/>
<accession>A0ABY7PEC2</accession>
<keyword evidence="8" id="KW-1185">Reference proteome</keyword>
<sequence length="225" mass="24259">MRHVGRRHEPAAFSAVAASWAARAAHAVHTSMAGSGDPRPMPRGSPPPLAADDPAGHRRVSHAHSACASSGASSVSGPRRRPDSYKKSHTTSDTIKRRARGVFALIEQTLTEQRNGQAMAGGVRVEVLLDEPGHVRLPNKDDEIVARACHLKQAIMPTPVTVLTGDNGMRARALAWGLEADQLPEKYRIERTGCWLPFKIVMALPLTMVTCGDEESPVVAFQRAV</sequence>
<dbReference type="RefSeq" id="WP_270086175.1">
    <property type="nucleotide sequence ID" value="NZ_CP115300.1"/>
</dbReference>
<evidence type="ECO:0000313" key="8">
    <source>
        <dbReference type="Proteomes" id="UP001212326"/>
    </source>
</evidence>
<dbReference type="Gene3D" id="3.40.50.1010">
    <property type="entry name" value="5'-nuclease"/>
    <property type="match status" value="1"/>
</dbReference>
<dbReference type="EMBL" id="CP115300">
    <property type="protein sequence ID" value="WBO68956.1"/>
    <property type="molecule type" value="Genomic_DNA"/>
</dbReference>
<keyword evidence="2" id="KW-0479">Metal-binding</keyword>
<dbReference type="Pfam" id="PF13638">
    <property type="entry name" value="PIN_4"/>
    <property type="match status" value="1"/>
</dbReference>
<gene>
    <name evidence="7" type="ORF">O1G22_42375</name>
</gene>
<protein>
    <submittedName>
        <fullName evidence="7">PIN domain-containing protein</fullName>
    </submittedName>
</protein>
<keyword evidence="4" id="KW-0460">Magnesium</keyword>
<evidence type="ECO:0000256" key="4">
    <source>
        <dbReference type="ARBA" id="ARBA00022842"/>
    </source>
</evidence>
<evidence type="ECO:0000259" key="6">
    <source>
        <dbReference type="Pfam" id="PF13638"/>
    </source>
</evidence>
<feature type="region of interest" description="Disordered" evidence="5">
    <location>
        <begin position="29"/>
        <end position="93"/>
    </location>
</feature>
<feature type="compositionally biased region" description="Low complexity" evidence="5">
    <location>
        <begin position="63"/>
        <end position="77"/>
    </location>
</feature>
<keyword evidence="3" id="KW-0378">Hydrolase</keyword>
<feature type="compositionally biased region" description="Pro residues" evidence="5">
    <location>
        <begin position="39"/>
        <end position="49"/>
    </location>
</feature>
<reference evidence="7 8" key="1">
    <citation type="submission" date="2022-12" db="EMBL/GenBank/DDBJ databases">
        <authorList>
            <person name="Mo P."/>
        </authorList>
    </citation>
    <scope>NUCLEOTIDE SEQUENCE [LARGE SCALE GENOMIC DNA]</scope>
    <source>
        <strain evidence="7 8">HUAS 2-6</strain>
    </source>
</reference>
<evidence type="ECO:0000256" key="3">
    <source>
        <dbReference type="ARBA" id="ARBA00022801"/>
    </source>
</evidence>
<evidence type="ECO:0000256" key="1">
    <source>
        <dbReference type="ARBA" id="ARBA00022722"/>
    </source>
</evidence>